<reference evidence="1" key="1">
    <citation type="journal article" date="2020" name="Fungal Divers.">
        <title>Resolving the Mortierellaceae phylogeny through synthesis of multi-gene phylogenetics and phylogenomics.</title>
        <authorList>
            <person name="Vandepol N."/>
            <person name="Liber J."/>
            <person name="Desiro A."/>
            <person name="Na H."/>
            <person name="Kennedy M."/>
            <person name="Barry K."/>
            <person name="Grigoriev I.V."/>
            <person name="Miller A.N."/>
            <person name="O'Donnell K."/>
            <person name="Stajich J.E."/>
            <person name="Bonito G."/>
        </authorList>
    </citation>
    <scope>NUCLEOTIDE SEQUENCE</scope>
    <source>
        <strain evidence="1">NRRL 6426</strain>
    </source>
</reference>
<accession>A0A9P5RRF6</accession>
<dbReference type="EMBL" id="JAAAUQ010001083">
    <property type="protein sequence ID" value="KAF9143173.1"/>
    <property type="molecule type" value="Genomic_DNA"/>
</dbReference>
<dbReference type="Proteomes" id="UP000748756">
    <property type="component" value="Unassembled WGS sequence"/>
</dbReference>
<dbReference type="AlphaFoldDB" id="A0A9P5RRF6"/>
<protein>
    <submittedName>
        <fullName evidence="1">Uncharacterized protein</fullName>
    </submittedName>
</protein>
<organism evidence="1 2">
    <name type="scientific">Linnemannia schmuckeri</name>
    <dbReference type="NCBI Taxonomy" id="64567"/>
    <lineage>
        <taxon>Eukaryota</taxon>
        <taxon>Fungi</taxon>
        <taxon>Fungi incertae sedis</taxon>
        <taxon>Mucoromycota</taxon>
        <taxon>Mortierellomycotina</taxon>
        <taxon>Mortierellomycetes</taxon>
        <taxon>Mortierellales</taxon>
        <taxon>Mortierellaceae</taxon>
        <taxon>Linnemannia</taxon>
    </lineage>
</organism>
<dbReference type="SUPFAM" id="SSF52047">
    <property type="entry name" value="RNI-like"/>
    <property type="match status" value="1"/>
</dbReference>
<name>A0A9P5RRF6_9FUNG</name>
<evidence type="ECO:0000313" key="1">
    <source>
        <dbReference type="EMBL" id="KAF9143173.1"/>
    </source>
</evidence>
<sequence length="175" mass="19703">MVGIHEAFLALTSLEKLISLQVESDQLAELLTTGQPSAPGLEHLNAAEATVNGDLSQDFLLPHLKDLEVSNIDLVQELECRFVSSLFFQRRLLGRLVLPELYHIRIEPISIGNVEWACANLRDLKLTLRLPENQVESSETWNGFYARIGRLRVLKTLHIICTEMGKTAFDGIMHL</sequence>
<dbReference type="OrthoDB" id="2493974at2759"/>
<proteinExistence type="predicted"/>
<evidence type="ECO:0000313" key="2">
    <source>
        <dbReference type="Proteomes" id="UP000748756"/>
    </source>
</evidence>
<comment type="caution">
    <text evidence="1">The sequence shown here is derived from an EMBL/GenBank/DDBJ whole genome shotgun (WGS) entry which is preliminary data.</text>
</comment>
<gene>
    <name evidence="1" type="ORF">BG015_000522</name>
</gene>
<keyword evidence="2" id="KW-1185">Reference proteome</keyword>